<keyword evidence="2" id="KW-0238">DNA-binding</keyword>
<protein>
    <submittedName>
        <fullName evidence="5">MarR family transcriptional regulator</fullName>
    </submittedName>
</protein>
<dbReference type="EMBL" id="DXEM01000035">
    <property type="protein sequence ID" value="HIX68817.1"/>
    <property type="molecule type" value="Genomic_DNA"/>
</dbReference>
<evidence type="ECO:0000313" key="6">
    <source>
        <dbReference type="Proteomes" id="UP000886721"/>
    </source>
</evidence>
<sequence length="162" mass="18767">MNKGEEILNICWDTFQKKMCLESFFLKQNLKEYKPSEIHCIQYVGDNPNVNVTKLADAFNMTTGGVTKLTKRLIGKKLLSTHKSLDNKKEIYFTLSDKGKEIYNIHHILDIQFQQRDKKIFDTITDETYTAILNFFGVYSKHLDEELEKAGIDTHSGVINKL</sequence>
<keyword evidence="3" id="KW-0804">Transcription</keyword>
<dbReference type="GO" id="GO:0003700">
    <property type="term" value="F:DNA-binding transcription factor activity"/>
    <property type="evidence" value="ECO:0007669"/>
    <property type="project" value="InterPro"/>
</dbReference>
<dbReference type="InterPro" id="IPR052067">
    <property type="entry name" value="Metal_resp_HTH_trans_reg"/>
</dbReference>
<gene>
    <name evidence="5" type="ORF">H9735_11945</name>
</gene>
<dbReference type="InterPro" id="IPR036390">
    <property type="entry name" value="WH_DNA-bd_sf"/>
</dbReference>
<evidence type="ECO:0000256" key="2">
    <source>
        <dbReference type="ARBA" id="ARBA00023125"/>
    </source>
</evidence>
<comment type="caution">
    <text evidence="5">The sequence shown here is derived from an EMBL/GenBank/DDBJ whole genome shotgun (WGS) entry which is preliminary data.</text>
</comment>
<dbReference type="SMART" id="SM00347">
    <property type="entry name" value="HTH_MARR"/>
    <property type="match status" value="1"/>
</dbReference>
<accession>A0A9D2BB05</accession>
<evidence type="ECO:0000256" key="1">
    <source>
        <dbReference type="ARBA" id="ARBA00023015"/>
    </source>
</evidence>
<evidence type="ECO:0000313" key="5">
    <source>
        <dbReference type="EMBL" id="HIX68817.1"/>
    </source>
</evidence>
<keyword evidence="1" id="KW-0805">Transcription regulation</keyword>
<dbReference type="InterPro" id="IPR036388">
    <property type="entry name" value="WH-like_DNA-bd_sf"/>
</dbReference>
<dbReference type="GO" id="GO:0003677">
    <property type="term" value="F:DNA binding"/>
    <property type="evidence" value="ECO:0007669"/>
    <property type="project" value="UniProtKB-KW"/>
</dbReference>
<dbReference type="SUPFAM" id="SSF46785">
    <property type="entry name" value="Winged helix' DNA-binding domain"/>
    <property type="match status" value="1"/>
</dbReference>
<feature type="domain" description="HTH marR-type" evidence="4">
    <location>
        <begin position="23"/>
        <end position="129"/>
    </location>
</feature>
<dbReference type="InterPro" id="IPR000835">
    <property type="entry name" value="HTH_MarR-typ"/>
</dbReference>
<reference evidence="5" key="2">
    <citation type="submission" date="2021-04" db="EMBL/GenBank/DDBJ databases">
        <authorList>
            <person name="Gilroy R."/>
        </authorList>
    </citation>
    <scope>NUCLEOTIDE SEQUENCE</scope>
    <source>
        <strain evidence="5">CHK191-13928</strain>
    </source>
</reference>
<dbReference type="Pfam" id="PF01047">
    <property type="entry name" value="MarR"/>
    <property type="match status" value="1"/>
</dbReference>
<dbReference type="AlphaFoldDB" id="A0A9D2BB05"/>
<dbReference type="PANTHER" id="PTHR35790:SF4">
    <property type="entry name" value="HTH-TYPE TRANSCRIPTIONAL REGULATOR PCHR"/>
    <property type="match status" value="1"/>
</dbReference>
<dbReference type="Proteomes" id="UP000886721">
    <property type="component" value="Unassembled WGS sequence"/>
</dbReference>
<evidence type="ECO:0000256" key="3">
    <source>
        <dbReference type="ARBA" id="ARBA00023163"/>
    </source>
</evidence>
<proteinExistence type="predicted"/>
<name>A0A9D2BB05_9FIRM</name>
<dbReference type="Gene3D" id="1.10.10.10">
    <property type="entry name" value="Winged helix-like DNA-binding domain superfamily/Winged helix DNA-binding domain"/>
    <property type="match status" value="1"/>
</dbReference>
<organism evidence="5 6">
    <name type="scientific">Candidatus Anaerostipes excrementavium</name>
    <dbReference type="NCBI Taxonomy" id="2838463"/>
    <lineage>
        <taxon>Bacteria</taxon>
        <taxon>Bacillati</taxon>
        <taxon>Bacillota</taxon>
        <taxon>Clostridia</taxon>
        <taxon>Lachnospirales</taxon>
        <taxon>Lachnospiraceae</taxon>
        <taxon>Anaerostipes</taxon>
    </lineage>
</organism>
<evidence type="ECO:0000259" key="4">
    <source>
        <dbReference type="SMART" id="SM00347"/>
    </source>
</evidence>
<dbReference type="PANTHER" id="PTHR35790">
    <property type="entry name" value="HTH-TYPE TRANSCRIPTIONAL REGULATOR PCHR"/>
    <property type="match status" value="1"/>
</dbReference>
<reference evidence="5" key="1">
    <citation type="journal article" date="2021" name="PeerJ">
        <title>Extensive microbial diversity within the chicken gut microbiome revealed by metagenomics and culture.</title>
        <authorList>
            <person name="Gilroy R."/>
            <person name="Ravi A."/>
            <person name="Getino M."/>
            <person name="Pursley I."/>
            <person name="Horton D.L."/>
            <person name="Alikhan N.F."/>
            <person name="Baker D."/>
            <person name="Gharbi K."/>
            <person name="Hall N."/>
            <person name="Watson M."/>
            <person name="Adriaenssens E.M."/>
            <person name="Foster-Nyarko E."/>
            <person name="Jarju S."/>
            <person name="Secka A."/>
            <person name="Antonio M."/>
            <person name="Oren A."/>
            <person name="Chaudhuri R.R."/>
            <person name="La Ragione R."/>
            <person name="Hildebrand F."/>
            <person name="Pallen M.J."/>
        </authorList>
    </citation>
    <scope>NUCLEOTIDE SEQUENCE</scope>
    <source>
        <strain evidence="5">CHK191-13928</strain>
    </source>
</reference>